<feature type="domain" description="Reverse transcriptase" evidence="1">
    <location>
        <begin position="99"/>
        <end position="192"/>
    </location>
</feature>
<evidence type="ECO:0000313" key="3">
    <source>
        <dbReference type="Proteomes" id="UP000478052"/>
    </source>
</evidence>
<proteinExistence type="predicted"/>
<gene>
    <name evidence="2" type="ORF">FWK35_00034357</name>
</gene>
<accession>A0A6G0Y962</accession>
<dbReference type="InterPro" id="IPR000477">
    <property type="entry name" value="RT_dom"/>
</dbReference>
<comment type="caution">
    <text evidence="2">The sequence shown here is derived from an EMBL/GenBank/DDBJ whole genome shotgun (WGS) entry which is preliminary data.</text>
</comment>
<dbReference type="Proteomes" id="UP000478052">
    <property type="component" value="Unassembled WGS sequence"/>
</dbReference>
<evidence type="ECO:0000313" key="2">
    <source>
        <dbReference type="EMBL" id="KAF0751293.1"/>
    </source>
</evidence>
<evidence type="ECO:0000259" key="1">
    <source>
        <dbReference type="Pfam" id="PF00078"/>
    </source>
</evidence>
<reference evidence="2 3" key="1">
    <citation type="submission" date="2019-08" db="EMBL/GenBank/DDBJ databases">
        <title>Whole genome of Aphis craccivora.</title>
        <authorList>
            <person name="Voronova N.V."/>
            <person name="Shulinski R.S."/>
            <person name="Bandarenka Y.V."/>
            <person name="Zhorov D.G."/>
            <person name="Warner D."/>
        </authorList>
    </citation>
    <scope>NUCLEOTIDE SEQUENCE [LARGE SCALE GENOMIC DNA]</scope>
    <source>
        <strain evidence="2">180601</strain>
        <tissue evidence="2">Whole Body</tissue>
    </source>
</reference>
<dbReference type="OrthoDB" id="6621417at2759"/>
<dbReference type="Pfam" id="PF00078">
    <property type="entry name" value="RVT_1"/>
    <property type="match status" value="1"/>
</dbReference>
<organism evidence="2 3">
    <name type="scientific">Aphis craccivora</name>
    <name type="common">Cowpea aphid</name>
    <dbReference type="NCBI Taxonomy" id="307492"/>
    <lineage>
        <taxon>Eukaryota</taxon>
        <taxon>Metazoa</taxon>
        <taxon>Ecdysozoa</taxon>
        <taxon>Arthropoda</taxon>
        <taxon>Hexapoda</taxon>
        <taxon>Insecta</taxon>
        <taxon>Pterygota</taxon>
        <taxon>Neoptera</taxon>
        <taxon>Paraneoptera</taxon>
        <taxon>Hemiptera</taxon>
        <taxon>Sternorrhyncha</taxon>
        <taxon>Aphidomorpha</taxon>
        <taxon>Aphidoidea</taxon>
        <taxon>Aphididae</taxon>
        <taxon>Aphidini</taxon>
        <taxon>Aphis</taxon>
        <taxon>Aphis</taxon>
    </lineage>
</organism>
<keyword evidence="3" id="KW-1185">Reference proteome</keyword>
<name>A0A6G0Y962_APHCR</name>
<protein>
    <recommendedName>
        <fullName evidence="1">Reverse transcriptase domain-containing protein</fullName>
    </recommendedName>
</protein>
<dbReference type="EMBL" id="VUJU01005418">
    <property type="protein sequence ID" value="KAF0751293.1"/>
    <property type="molecule type" value="Genomic_DNA"/>
</dbReference>
<dbReference type="AlphaFoldDB" id="A0A6G0Y962"/>
<sequence length="234" mass="26797">MMNPTNSYFTLEYDNMHNNMDVSWTKKLIAMKCLRKSNLLPDSNQAFYSSSETANNVNQIIPPPPIFVKETNHPSTLSPTSFQITFTHATSNQTRDSNHPPPILPDSQFGFRSAHSTIHQVFWLVDTILCTLEKKYYCTCAFLDISQAFDKVWYEELIFKLKKILSHCLFLLIKSYLSDRHFQIQYGSSEFKIEKILAGPITQNTSVADYLDDKAIISILNPLTAQQISKIIST</sequence>